<dbReference type="PANTHER" id="PTHR43465:SF2">
    <property type="entry name" value="DUF1680 DOMAIN PROTEIN (AFU_ORTHOLOGUE AFUA_1G08910)"/>
    <property type="match status" value="1"/>
</dbReference>
<dbReference type="SUPFAM" id="SSF48208">
    <property type="entry name" value="Six-hairpin glycosidases"/>
    <property type="match status" value="1"/>
</dbReference>
<evidence type="ECO:0000259" key="1">
    <source>
        <dbReference type="Pfam" id="PF07944"/>
    </source>
</evidence>
<evidence type="ECO:0008006" key="5">
    <source>
        <dbReference type="Google" id="ProtNLM"/>
    </source>
</evidence>
<feature type="domain" description="Non-reducing end beta-L-arabinofuranosidase-like GH127 middle" evidence="2">
    <location>
        <begin position="397"/>
        <end position="483"/>
    </location>
</feature>
<comment type="caution">
    <text evidence="3">The sequence shown here is derived from an EMBL/GenBank/DDBJ whole genome shotgun (WGS) entry which is preliminary data.</text>
</comment>
<dbReference type="Pfam" id="PF07944">
    <property type="entry name" value="Beta-AFase-like_GH127_cat"/>
    <property type="match status" value="1"/>
</dbReference>
<reference evidence="3 4" key="1">
    <citation type="submission" date="2018-06" db="EMBL/GenBank/DDBJ databases">
        <title>Noncontiguous genome sequence of Ruminococcaceae bacterium ASD2818.</title>
        <authorList>
            <person name="Chaplin A.V."/>
            <person name="Sokolova S.R."/>
            <person name="Kochetkova T.O."/>
            <person name="Goltsov A.Y."/>
            <person name="Trofimov D.Y."/>
            <person name="Efimov B.A."/>
        </authorList>
    </citation>
    <scope>NUCLEOTIDE SEQUENCE [LARGE SCALE GENOMIC DNA]</scope>
    <source>
        <strain evidence="3 4">ASD2818</strain>
    </source>
</reference>
<dbReference type="PANTHER" id="PTHR43465">
    <property type="entry name" value="DUF1680 DOMAIN PROTEIN (AFU_ORTHOLOGUE AFUA_1G08910)"/>
    <property type="match status" value="1"/>
</dbReference>
<sequence>MKTAEIKQWNLQNETGKLAQNIVRNWLLGIRESNPAILDMFRDRELKPYRDLLPWSGEFAGKYLTSAYYVYQLTGDSGLYQYVQGFIAELLSYLDDGYLGCFQKDCRLTGSYSGSPGETGQTWDAWAHYHIMYGLCLWYDETHQACYFQAVLEIAERFIRTFYREDGRTLSSMGVIYAEMNMAPLHIFALLYQRTHEQKYLDFALKITNDLTIPGAGDYIRCAQEGLEYYQGPKPRWESLHIIMGIAALYECTGDRIYLDAARQILYSILKTDVHNTGAFSTEEGALGTPFKNGNIEVCCVIAFNAFAAQLLPLLKDPFIADFLEISLYNAVMGSFSPTGRWSTYNTPMDGTKCANYHSIGFQCRPGSPELNCCSVNAPRGVGMLSQWAFMEEMDSLYINYYEACTVLLKSGLRIQITGDYPADNTIHIHFSGAMPKNVLLRIPSWSEKTTLDYHGRTDSPEKGGYYLLTDLKEGDDLFLTLDFTAHYLAGQEDFAGKTSIYKGPILYGLDQSLNPRVDFENPPTLSNASIDAAKPIRQADGSIRLNIDNGVVLNDFYHLGASGCFYKTWLPVKK</sequence>
<gene>
    <name evidence="3" type="ORF">DPQ25_09045</name>
</gene>
<dbReference type="InterPro" id="IPR049046">
    <property type="entry name" value="Beta-AFase-like_GH127_middle"/>
</dbReference>
<dbReference type="Proteomes" id="UP000249377">
    <property type="component" value="Unassembled WGS sequence"/>
</dbReference>
<evidence type="ECO:0000259" key="2">
    <source>
        <dbReference type="Pfam" id="PF20736"/>
    </source>
</evidence>
<keyword evidence="4" id="KW-1185">Reference proteome</keyword>
<organism evidence="3 4">
    <name type="scientific">Hydrogeniiclostridium mannosilyticum</name>
    <dbReference type="NCBI Taxonomy" id="2764322"/>
    <lineage>
        <taxon>Bacteria</taxon>
        <taxon>Bacillati</taxon>
        <taxon>Bacillota</taxon>
        <taxon>Clostridia</taxon>
        <taxon>Eubacteriales</taxon>
        <taxon>Acutalibacteraceae</taxon>
        <taxon>Hydrogeniiclostridium</taxon>
    </lineage>
</organism>
<dbReference type="InterPro" id="IPR008928">
    <property type="entry name" value="6-hairpin_glycosidase_sf"/>
</dbReference>
<dbReference type="InterPro" id="IPR012341">
    <property type="entry name" value="6hp_glycosidase-like_sf"/>
</dbReference>
<protein>
    <recommendedName>
        <fullName evidence="5">Glycosyl hydrolase</fullName>
    </recommendedName>
</protein>
<dbReference type="InterPro" id="IPR012878">
    <property type="entry name" value="Beta-AFase-like_GH127_cat"/>
</dbReference>
<name>A0A328UBG7_9FIRM</name>
<dbReference type="RefSeq" id="WP_112332845.1">
    <property type="nucleotide sequence ID" value="NZ_QLYR01000005.1"/>
</dbReference>
<dbReference type="InterPro" id="IPR049174">
    <property type="entry name" value="Beta-AFase-like"/>
</dbReference>
<evidence type="ECO:0000313" key="3">
    <source>
        <dbReference type="EMBL" id="RAQ28462.1"/>
    </source>
</evidence>
<accession>A0A328UBG7</accession>
<proteinExistence type="predicted"/>
<dbReference type="GO" id="GO:0005975">
    <property type="term" value="P:carbohydrate metabolic process"/>
    <property type="evidence" value="ECO:0007669"/>
    <property type="project" value="InterPro"/>
</dbReference>
<dbReference type="AlphaFoldDB" id="A0A328UBG7"/>
<feature type="domain" description="Non-reducing end beta-L-arabinofuranosidase-like GH127 catalytic" evidence="1">
    <location>
        <begin position="54"/>
        <end position="377"/>
    </location>
</feature>
<dbReference type="EMBL" id="QLYR01000005">
    <property type="protein sequence ID" value="RAQ28462.1"/>
    <property type="molecule type" value="Genomic_DNA"/>
</dbReference>
<evidence type="ECO:0000313" key="4">
    <source>
        <dbReference type="Proteomes" id="UP000249377"/>
    </source>
</evidence>
<dbReference type="Pfam" id="PF20736">
    <property type="entry name" value="Glyco_hydro127M"/>
    <property type="match status" value="1"/>
</dbReference>
<dbReference type="Gene3D" id="1.50.10.10">
    <property type="match status" value="1"/>
</dbReference>